<dbReference type="Pfam" id="PF04204">
    <property type="entry name" value="HTS"/>
    <property type="match status" value="1"/>
</dbReference>
<dbReference type="InterPro" id="IPR033752">
    <property type="entry name" value="MetA_family"/>
</dbReference>
<name>A0A382W618_9ZZZZ</name>
<accession>A0A382W618</accession>
<keyword evidence="2" id="KW-0808">Transferase</keyword>
<sequence>MPIVANTGLPSFERFRREGGDLLSLERAGAQDIREMHIGLMNNMPDAALEPTERQFLRLVGGCNRIAQFHVYPFSPPEVSRGPEARAHIEKYYFDFAQLQEEGLDALIVTGANPVCDQLPDEEFWTPMCEVLDWAVEHVTSTLCACLATHAAFLHFHRIERQPLTAKQWGGFAHR</sequence>
<dbReference type="PANTHER" id="PTHR20919">
    <property type="entry name" value="HOMOSERINE O-SUCCINYLTRANSFERASE"/>
    <property type="match status" value="1"/>
</dbReference>
<gene>
    <name evidence="4" type="ORF">METZ01_LOCUS407130</name>
</gene>
<organism evidence="4">
    <name type="scientific">marine metagenome</name>
    <dbReference type="NCBI Taxonomy" id="408172"/>
    <lineage>
        <taxon>unclassified sequences</taxon>
        <taxon>metagenomes</taxon>
        <taxon>ecological metagenomes</taxon>
    </lineage>
</organism>
<dbReference type="PANTHER" id="PTHR20919:SF0">
    <property type="entry name" value="HOMOSERINE O-SUCCINYLTRANSFERASE"/>
    <property type="match status" value="1"/>
</dbReference>
<evidence type="ECO:0000256" key="2">
    <source>
        <dbReference type="ARBA" id="ARBA00022679"/>
    </source>
</evidence>
<reference evidence="4" key="1">
    <citation type="submission" date="2018-05" db="EMBL/GenBank/DDBJ databases">
        <authorList>
            <person name="Lanie J.A."/>
            <person name="Ng W.-L."/>
            <person name="Kazmierczak K.M."/>
            <person name="Andrzejewski T.M."/>
            <person name="Davidsen T.M."/>
            <person name="Wayne K.J."/>
            <person name="Tettelin H."/>
            <person name="Glass J.I."/>
            <person name="Rusch D."/>
            <person name="Podicherti R."/>
            <person name="Tsui H.-C.T."/>
            <person name="Winkler M.E."/>
        </authorList>
    </citation>
    <scope>NUCLEOTIDE SEQUENCE</scope>
</reference>
<keyword evidence="3" id="KW-0012">Acyltransferase</keyword>
<dbReference type="AlphaFoldDB" id="A0A382W618"/>
<evidence type="ECO:0000313" key="4">
    <source>
        <dbReference type="EMBL" id="SVD54276.1"/>
    </source>
</evidence>
<evidence type="ECO:0008006" key="5">
    <source>
        <dbReference type="Google" id="ProtNLM"/>
    </source>
</evidence>
<proteinExistence type="predicted"/>
<dbReference type="Gene3D" id="3.40.50.880">
    <property type="match status" value="1"/>
</dbReference>
<dbReference type="GO" id="GO:0008652">
    <property type="term" value="P:amino acid biosynthetic process"/>
    <property type="evidence" value="ECO:0007669"/>
    <property type="project" value="UniProtKB-KW"/>
</dbReference>
<evidence type="ECO:0000256" key="1">
    <source>
        <dbReference type="ARBA" id="ARBA00022605"/>
    </source>
</evidence>
<feature type="non-terminal residue" evidence="4">
    <location>
        <position position="175"/>
    </location>
</feature>
<dbReference type="SUPFAM" id="SSF52317">
    <property type="entry name" value="Class I glutamine amidotransferase-like"/>
    <property type="match status" value="1"/>
</dbReference>
<dbReference type="EMBL" id="UINC01157342">
    <property type="protein sequence ID" value="SVD54276.1"/>
    <property type="molecule type" value="Genomic_DNA"/>
</dbReference>
<dbReference type="InterPro" id="IPR029062">
    <property type="entry name" value="Class_I_gatase-like"/>
</dbReference>
<keyword evidence="1" id="KW-0028">Amino-acid biosynthesis</keyword>
<dbReference type="GO" id="GO:0008899">
    <property type="term" value="F:homoserine O-succinyltransferase activity"/>
    <property type="evidence" value="ECO:0007669"/>
    <property type="project" value="TreeGrafter"/>
</dbReference>
<protein>
    <recommendedName>
        <fullName evidence="5">Homoserine O-succinyltransferase</fullName>
    </recommendedName>
</protein>
<evidence type="ECO:0000256" key="3">
    <source>
        <dbReference type="ARBA" id="ARBA00023315"/>
    </source>
</evidence>